<dbReference type="SUPFAM" id="SSF49785">
    <property type="entry name" value="Galactose-binding domain-like"/>
    <property type="match status" value="1"/>
</dbReference>
<dbReference type="InterPro" id="IPR023296">
    <property type="entry name" value="Glyco_hydro_beta-prop_sf"/>
</dbReference>
<evidence type="ECO:0000313" key="7">
    <source>
        <dbReference type="Proteomes" id="UP001209701"/>
    </source>
</evidence>
<dbReference type="CDD" id="cd00063">
    <property type="entry name" value="FN3"/>
    <property type="match status" value="1"/>
</dbReference>
<evidence type="ECO:0000259" key="5">
    <source>
        <dbReference type="PROSITE" id="PS50022"/>
    </source>
</evidence>
<comment type="caution">
    <text evidence="6">The sequence shown here is derived from an EMBL/GenBank/DDBJ whole genome shotgun (WGS) entry which is preliminary data.</text>
</comment>
<keyword evidence="3 4" id="KW-0326">Glycosidase</keyword>
<dbReference type="InterPro" id="IPR051795">
    <property type="entry name" value="Glycosyl_Hydrlase_43"/>
</dbReference>
<sequence length="574" mass="62936">MPLSTAVAIPLLLAGLSLGQHSRAAPAAGDRSLTYTNPIDLPYRYQVHNPPFREGADPTMIQFKDRYYLFVSHSQGYWSSKDLKNWTFIKPTGFDVYKYAPSAMVKDGKVYLAASEGAPVIWVTSDPEGGQWSVAADIGAGYHDPMLFLDDDGAVYMYDGISGTDPLRVTQLDPGTFQPLKKVAIPASRDEARRGYEVFGDANERVAEQTWIEGGWVNKINGKYYLQYSAPGTELKSYADGMLVADNPLGPFTLSPVSPMSSKPTGFIAGAGHSSTFQGPGGQWWHAATMTISKRHIWERRLGLFPVAVGPDGPVTETYLGDYPRYLTGKRELTGWMLLSRKKPVKTSSALLDFPASNAVDENIRTWWSAESGDAGEWLQIDLGAAKRIEAFQVNFADQDSTGRDISVDVYQYVIKTSVDGKRWDVAVDQSKAGRDAPHDYQVLPKAVTARYVKIENLHSPDRSKFSLSDLRVFGHGGGAKPGVVARQTAVRDPLDARRATFSWAPVKGAEFYIVRYGANPASMNQTFQVYDGATSLKVRNLVQGRAYHYTVDAVNENGISRGASVLKLAATGS</sequence>
<protein>
    <submittedName>
        <fullName evidence="6">Family 43 glycosylhydrolase</fullName>
    </submittedName>
</protein>
<dbReference type="InterPro" id="IPR036116">
    <property type="entry name" value="FN3_sf"/>
</dbReference>
<comment type="similarity">
    <text evidence="1 4">Belongs to the glycosyl hydrolase 43 family.</text>
</comment>
<evidence type="ECO:0000256" key="4">
    <source>
        <dbReference type="RuleBase" id="RU361187"/>
    </source>
</evidence>
<gene>
    <name evidence="6" type="ORF">LNV07_19245</name>
</gene>
<dbReference type="Pfam" id="PF00754">
    <property type="entry name" value="F5_F8_type_C"/>
    <property type="match status" value="1"/>
</dbReference>
<keyword evidence="7" id="KW-1185">Reference proteome</keyword>
<dbReference type="PANTHER" id="PTHR42812">
    <property type="entry name" value="BETA-XYLOSIDASE"/>
    <property type="match status" value="1"/>
</dbReference>
<dbReference type="Pfam" id="PF04616">
    <property type="entry name" value="Glyco_hydro_43"/>
    <property type="match status" value="1"/>
</dbReference>
<dbReference type="InterPro" id="IPR006710">
    <property type="entry name" value="Glyco_hydro_43"/>
</dbReference>
<dbReference type="PANTHER" id="PTHR42812:SF15">
    <property type="entry name" value="HYDROLASE, PUTATIVE (AFU_ORTHOLOGUE AFUA_2G00930)-RELATED"/>
    <property type="match status" value="1"/>
</dbReference>
<dbReference type="Proteomes" id="UP001209701">
    <property type="component" value="Unassembled WGS sequence"/>
</dbReference>
<dbReference type="Gene3D" id="2.60.120.260">
    <property type="entry name" value="Galactose-binding domain-like"/>
    <property type="match status" value="1"/>
</dbReference>
<feature type="domain" description="F5/8 type C" evidence="5">
    <location>
        <begin position="326"/>
        <end position="476"/>
    </location>
</feature>
<evidence type="ECO:0000256" key="2">
    <source>
        <dbReference type="ARBA" id="ARBA00022801"/>
    </source>
</evidence>
<name>A0ABT2YJH4_9BURK</name>
<organism evidence="6 7">
    <name type="scientific">Roseateles oligotrophus</name>
    <dbReference type="NCBI Taxonomy" id="1769250"/>
    <lineage>
        <taxon>Bacteria</taxon>
        <taxon>Pseudomonadati</taxon>
        <taxon>Pseudomonadota</taxon>
        <taxon>Betaproteobacteria</taxon>
        <taxon>Burkholderiales</taxon>
        <taxon>Sphaerotilaceae</taxon>
        <taxon>Roseateles</taxon>
    </lineage>
</organism>
<keyword evidence="2 4" id="KW-0378">Hydrolase</keyword>
<dbReference type="Gene3D" id="2.60.40.10">
    <property type="entry name" value="Immunoglobulins"/>
    <property type="match status" value="1"/>
</dbReference>
<dbReference type="CDD" id="cd08982">
    <property type="entry name" value="GH43-like"/>
    <property type="match status" value="1"/>
</dbReference>
<reference evidence="6 7" key="1">
    <citation type="submission" date="2021-11" db="EMBL/GenBank/DDBJ databases">
        <authorList>
            <person name="Liang Q."/>
            <person name="Mou H."/>
            <person name="Liu Z."/>
        </authorList>
    </citation>
    <scope>NUCLEOTIDE SEQUENCE [LARGE SCALE GENOMIC DNA]</scope>
    <source>
        <strain evidence="6 7">CHU3</strain>
    </source>
</reference>
<evidence type="ECO:0000256" key="1">
    <source>
        <dbReference type="ARBA" id="ARBA00009865"/>
    </source>
</evidence>
<dbReference type="Gene3D" id="2.115.10.20">
    <property type="entry name" value="Glycosyl hydrolase domain, family 43"/>
    <property type="match status" value="1"/>
</dbReference>
<dbReference type="RefSeq" id="WP_263572796.1">
    <property type="nucleotide sequence ID" value="NZ_JAJIRN010000008.1"/>
</dbReference>
<evidence type="ECO:0000313" key="6">
    <source>
        <dbReference type="EMBL" id="MCV2370220.1"/>
    </source>
</evidence>
<dbReference type="InterPro" id="IPR013783">
    <property type="entry name" value="Ig-like_fold"/>
</dbReference>
<dbReference type="PROSITE" id="PS50022">
    <property type="entry name" value="FA58C_3"/>
    <property type="match status" value="1"/>
</dbReference>
<dbReference type="InterPro" id="IPR008979">
    <property type="entry name" value="Galactose-bd-like_sf"/>
</dbReference>
<proteinExistence type="inferred from homology"/>
<dbReference type="SUPFAM" id="SSF49265">
    <property type="entry name" value="Fibronectin type III"/>
    <property type="match status" value="1"/>
</dbReference>
<evidence type="ECO:0000256" key="3">
    <source>
        <dbReference type="ARBA" id="ARBA00023295"/>
    </source>
</evidence>
<accession>A0ABT2YJH4</accession>
<dbReference type="EMBL" id="JAJIRN010000008">
    <property type="protein sequence ID" value="MCV2370220.1"/>
    <property type="molecule type" value="Genomic_DNA"/>
</dbReference>
<dbReference type="InterPro" id="IPR003961">
    <property type="entry name" value="FN3_dom"/>
</dbReference>
<dbReference type="SUPFAM" id="SSF75005">
    <property type="entry name" value="Arabinanase/levansucrase/invertase"/>
    <property type="match status" value="1"/>
</dbReference>
<dbReference type="InterPro" id="IPR000421">
    <property type="entry name" value="FA58C"/>
</dbReference>